<feature type="region of interest" description="Disordered" evidence="1">
    <location>
        <begin position="149"/>
        <end position="168"/>
    </location>
</feature>
<dbReference type="Proteomes" id="UP000030744">
    <property type="component" value="Unassembled WGS sequence"/>
</dbReference>
<reference evidence="2" key="2">
    <citation type="submission" date="2013-10" db="EMBL/GenBank/DDBJ databases">
        <authorList>
            <person name="Aslett M."/>
        </authorList>
    </citation>
    <scope>NUCLEOTIDE SEQUENCE [LARGE SCALE GENOMIC DNA]</scope>
    <source>
        <strain evidence="2">Houghton</strain>
    </source>
</reference>
<dbReference type="VEuPathDB" id="ToxoDB:EMH_0072230"/>
<dbReference type="EMBL" id="HG735664">
    <property type="protein sequence ID" value="CDJ36256.1"/>
    <property type="molecule type" value="Genomic_DNA"/>
</dbReference>
<evidence type="ECO:0000313" key="3">
    <source>
        <dbReference type="Proteomes" id="UP000030744"/>
    </source>
</evidence>
<sequence length="210" mass="22127">MPTKASRDVHTMGGGDKEHEFELPALKLAQLLNCRDIELEGLGIEYVNTKAEDGESTFHAALIAEVIDGRTVDCVPLTSCEDLDSRVDDEEARKVPSVILSLKVPSKTYVDLESPPQSKVGYVSRGVRDVEARQFQLAGITVPKAKLDDTPVTSVGGSSSSRSYGSEHLDAAGEPLGVAAAASLADLVLGGRATVQLFGKESVAGIADCS</sequence>
<name>U6KHI4_9EIME</name>
<organism evidence="2 3">
    <name type="scientific">Eimeria mitis</name>
    <dbReference type="NCBI Taxonomy" id="44415"/>
    <lineage>
        <taxon>Eukaryota</taxon>
        <taxon>Sar</taxon>
        <taxon>Alveolata</taxon>
        <taxon>Apicomplexa</taxon>
        <taxon>Conoidasida</taxon>
        <taxon>Coccidia</taxon>
        <taxon>Eucoccidiorida</taxon>
        <taxon>Eimeriorina</taxon>
        <taxon>Eimeriidae</taxon>
        <taxon>Eimeria</taxon>
    </lineage>
</organism>
<feature type="compositionally biased region" description="Low complexity" evidence="1">
    <location>
        <begin position="154"/>
        <end position="164"/>
    </location>
</feature>
<dbReference type="RefSeq" id="XP_037878545.1">
    <property type="nucleotide sequence ID" value="XM_038022691.1"/>
</dbReference>
<dbReference type="GeneID" id="60404254"/>
<reference evidence="2" key="1">
    <citation type="submission" date="2013-10" db="EMBL/GenBank/DDBJ databases">
        <title>Genomic analysis of the causative agents of coccidiosis in chickens.</title>
        <authorList>
            <person name="Reid A.J."/>
            <person name="Blake D."/>
            <person name="Billington K."/>
            <person name="Browne H."/>
            <person name="Dunn M."/>
            <person name="Hung S."/>
            <person name="Kawahara F."/>
            <person name="Miranda-Saavedra D."/>
            <person name="Mourier T."/>
            <person name="Nagra H."/>
            <person name="Otto T.D."/>
            <person name="Rawlings N."/>
            <person name="Sanchez A."/>
            <person name="Sanders M."/>
            <person name="Subramaniam C."/>
            <person name="Tay Y."/>
            <person name="Dear P."/>
            <person name="Doerig C."/>
            <person name="Gruber A."/>
            <person name="Parkinson J."/>
            <person name="Shirley M."/>
            <person name="Wan K.L."/>
            <person name="Berriman M."/>
            <person name="Tomley F."/>
            <person name="Pain A."/>
        </authorList>
    </citation>
    <scope>NUCLEOTIDE SEQUENCE [LARGE SCALE GENOMIC DNA]</scope>
    <source>
        <strain evidence="2">Houghton</strain>
    </source>
</reference>
<protein>
    <submittedName>
        <fullName evidence="2">Uncharacterized protein</fullName>
    </submittedName>
</protein>
<keyword evidence="3" id="KW-1185">Reference proteome</keyword>
<accession>U6KHI4</accession>
<evidence type="ECO:0000256" key="1">
    <source>
        <dbReference type="SAM" id="MobiDB-lite"/>
    </source>
</evidence>
<evidence type="ECO:0000313" key="2">
    <source>
        <dbReference type="EMBL" id="CDJ36256.1"/>
    </source>
</evidence>
<dbReference type="AlphaFoldDB" id="U6KHI4"/>
<proteinExistence type="predicted"/>
<gene>
    <name evidence="2" type="ORF">EMH_0072230</name>
</gene>